<sequence>MSYKSPSPFAVYCAPPKYEEPLDSLHELINEIKIPSENDQSRRNWELQWKTGLKVSLKSSIHSKKEEILEYISRCTFLAVEEIKHKDFTLDLFFDLIYERENNDLEAIHRKLQNFQVLILSKHYVGYSNPVLKDALGDEFQGHDDVSEGKLSDLTSLDSDIEMEDGTKSGMEVLLQKCNDCLEITFLSLDHSELHWTMSTLTLQPKGHWQRCILDQPRFPTKLEAIKLIKHDILSNVLVELRNIPKATYNTQKWRQLVQESHLDQTIMHITNPQYLLRYASDERFTWRVEIHREMVLRFALANFLQMWSPKDLQKSWVANPLQYQPMQPGSVSFPESAAGFFSILAEKQILQVEAFTFSVLFLLGKYSNFDYWWQHSIAPALSFHNYKVIHVNFRELEGLEREFPGLKGGGVSRVNGDKKPVSCGAHTIYTPEQLHLERVYQDQAKVTRCGKHVWVPTTGDPNKPRQPNDKVEMVIYNAWTQNVVEKLVKNNNTSSNVSALNRQNNVEGSMEAFGNRVPMSGGTGDGLRAYKGIDATTTRGVDEIFNKAEDSMAMQEVARYLDPDLFRDLEKMTADSEKLGRLGSTLFTAHGYIALQHLERSDLYRSFCSQLAWRAERKWDEFGFVYAQMGYYIATEANMLW</sequence>
<dbReference type="Proteomes" id="UP000799118">
    <property type="component" value="Unassembled WGS sequence"/>
</dbReference>
<evidence type="ECO:0000313" key="2">
    <source>
        <dbReference type="Proteomes" id="UP000799118"/>
    </source>
</evidence>
<gene>
    <name evidence="1" type="ORF">BT96DRAFT_1019806</name>
</gene>
<dbReference type="AlphaFoldDB" id="A0A6A4HQ72"/>
<evidence type="ECO:0000313" key="1">
    <source>
        <dbReference type="EMBL" id="KAE9398935.1"/>
    </source>
</evidence>
<protein>
    <submittedName>
        <fullName evidence="1">Uncharacterized protein</fullName>
    </submittedName>
</protein>
<accession>A0A6A4HQ72</accession>
<reference evidence="1" key="1">
    <citation type="journal article" date="2019" name="Environ. Microbiol.">
        <title>Fungal ecological strategies reflected in gene transcription - a case study of two litter decomposers.</title>
        <authorList>
            <person name="Barbi F."/>
            <person name="Kohler A."/>
            <person name="Barry K."/>
            <person name="Baskaran P."/>
            <person name="Daum C."/>
            <person name="Fauchery L."/>
            <person name="Ihrmark K."/>
            <person name="Kuo A."/>
            <person name="LaButti K."/>
            <person name="Lipzen A."/>
            <person name="Morin E."/>
            <person name="Grigoriev I.V."/>
            <person name="Henrissat B."/>
            <person name="Lindahl B."/>
            <person name="Martin F."/>
        </authorList>
    </citation>
    <scope>NUCLEOTIDE SEQUENCE</scope>
    <source>
        <strain evidence="1">JB14</strain>
    </source>
</reference>
<name>A0A6A4HQ72_9AGAR</name>
<organism evidence="1 2">
    <name type="scientific">Gymnopus androsaceus JB14</name>
    <dbReference type="NCBI Taxonomy" id="1447944"/>
    <lineage>
        <taxon>Eukaryota</taxon>
        <taxon>Fungi</taxon>
        <taxon>Dikarya</taxon>
        <taxon>Basidiomycota</taxon>
        <taxon>Agaricomycotina</taxon>
        <taxon>Agaricomycetes</taxon>
        <taxon>Agaricomycetidae</taxon>
        <taxon>Agaricales</taxon>
        <taxon>Marasmiineae</taxon>
        <taxon>Omphalotaceae</taxon>
        <taxon>Gymnopus</taxon>
    </lineage>
</organism>
<dbReference type="EMBL" id="ML769475">
    <property type="protein sequence ID" value="KAE9398935.1"/>
    <property type="molecule type" value="Genomic_DNA"/>
</dbReference>
<proteinExistence type="predicted"/>
<keyword evidence="2" id="KW-1185">Reference proteome</keyword>
<dbReference type="OrthoDB" id="2882017at2759"/>